<dbReference type="GO" id="GO:0006935">
    <property type="term" value="P:chemotaxis"/>
    <property type="evidence" value="ECO:0007669"/>
    <property type="project" value="InterPro"/>
</dbReference>
<feature type="coiled-coil region" evidence="9">
    <location>
        <begin position="289"/>
        <end position="323"/>
    </location>
</feature>
<dbReference type="EMBL" id="JAIVEX010000005">
    <property type="protein sequence ID" value="MDB0522217.1"/>
    <property type="molecule type" value="Genomic_DNA"/>
</dbReference>
<keyword evidence="9" id="KW-0175">Coiled coil</keyword>
<evidence type="ECO:0000256" key="7">
    <source>
        <dbReference type="ARBA" id="ARBA00029447"/>
    </source>
</evidence>
<evidence type="ECO:0000256" key="5">
    <source>
        <dbReference type="ARBA" id="ARBA00022989"/>
    </source>
</evidence>
<keyword evidence="8" id="KW-0807">Transducer</keyword>
<reference evidence="12" key="1">
    <citation type="submission" date="2021-09" db="EMBL/GenBank/DDBJ databases">
        <title>Genomic analysis of Ralstonia spp.</title>
        <authorList>
            <person name="Aburjaile F."/>
            <person name="Ariute J.C."/>
            <person name="Pais A.K.L."/>
            <person name="Albuquerque G.M.R."/>
            <person name="Silva A.M.F."/>
            <person name="Brenig B."/>
            <person name="Azevedo V."/>
            <person name="Matiuzzi M."/>
            <person name="Ramos R."/>
            <person name="Goes-Neto A."/>
            <person name="Soares S."/>
            <person name="Iseppon A.M.B."/>
            <person name="Souza E."/>
            <person name="Gama M."/>
        </authorList>
    </citation>
    <scope>NUCLEOTIDE SEQUENCE</scope>
    <source>
        <strain evidence="12">B4</strain>
    </source>
</reference>
<dbReference type="GO" id="GO:0007165">
    <property type="term" value="P:signal transduction"/>
    <property type="evidence" value="ECO:0007669"/>
    <property type="project" value="UniProtKB-KW"/>
</dbReference>
<organism evidence="12 13">
    <name type="scientific">Ralstonia solanacearum</name>
    <name type="common">Pseudomonas solanacearum</name>
    <dbReference type="NCBI Taxonomy" id="305"/>
    <lineage>
        <taxon>Bacteria</taxon>
        <taxon>Pseudomonadati</taxon>
        <taxon>Pseudomonadota</taxon>
        <taxon>Betaproteobacteria</taxon>
        <taxon>Burkholderiales</taxon>
        <taxon>Burkholderiaceae</taxon>
        <taxon>Ralstonia</taxon>
        <taxon>Ralstonia solanacearum species complex</taxon>
    </lineage>
</organism>
<evidence type="ECO:0000313" key="13">
    <source>
        <dbReference type="Proteomes" id="UP001143674"/>
    </source>
</evidence>
<dbReference type="PANTHER" id="PTHR43531:SF14">
    <property type="entry name" value="METHYL-ACCEPTING CHEMOTAXIS PROTEIN I-RELATED"/>
    <property type="match status" value="1"/>
</dbReference>
<feature type="domain" description="Methyl-accepting transducer" evidence="11">
    <location>
        <begin position="270"/>
        <end position="499"/>
    </location>
</feature>
<evidence type="ECO:0000256" key="8">
    <source>
        <dbReference type="PROSITE-ProRule" id="PRU00284"/>
    </source>
</evidence>
<keyword evidence="3" id="KW-0488">Methylation</keyword>
<keyword evidence="5" id="KW-1133">Transmembrane helix</keyword>
<dbReference type="SMART" id="SM00283">
    <property type="entry name" value="MA"/>
    <property type="match status" value="1"/>
</dbReference>
<dbReference type="Pfam" id="PF00015">
    <property type="entry name" value="MCPsignal"/>
    <property type="match status" value="1"/>
</dbReference>
<dbReference type="FunFam" id="1.10.287.950:FF:000001">
    <property type="entry name" value="Methyl-accepting chemotaxis sensory transducer"/>
    <property type="match status" value="1"/>
</dbReference>
<comment type="caution">
    <text evidence="12">The sequence shown here is derived from an EMBL/GenBank/DDBJ whole genome shotgun (WGS) entry which is preliminary data.</text>
</comment>
<dbReference type="SUPFAM" id="SSF58104">
    <property type="entry name" value="Methyl-accepting chemotaxis protein (MCP) signaling domain"/>
    <property type="match status" value="1"/>
</dbReference>
<dbReference type="InterPro" id="IPR033480">
    <property type="entry name" value="sCache_2"/>
</dbReference>
<protein>
    <submittedName>
        <fullName evidence="12">Methyl-accepting chemotaxis protein</fullName>
    </submittedName>
</protein>
<dbReference type="Gene3D" id="1.10.287.950">
    <property type="entry name" value="Methyl-accepting chemotaxis protein"/>
    <property type="match status" value="1"/>
</dbReference>
<sequence>MSKLSFRQKLWLPLAFSLIALTLLSVFYAYQARGIRIEERKNNLVSVTSMALNLVKQYDDLVRGGVLTKEEAQKQALERFRALRYDKDGYFTITRSDNVVVMHPIKPEFIGKDQSGFKDAQGNSVYVNLTGAARQPNGGFTSYVWPHVGGTELVPKTAYALRYEPWDWVFSTGAYMDDINAAFMTSLYESGGLLLLAGTVLVLLAGVANRGLQRTLGGDPAYAAEVANRIAGGDLSVEIATRPDDRDSLLYAMGRMRGALVQTIGRIRGASETIGTATREIASGNLDLSSRTEQQASSLEETASAMEELMSTVQQNADNANQANQLAVSASDVAVRGGDVVSRVVETMGSINASSRKIVDIIGVIDGIAFQTNILALNAAVEAARAGEQGRGFAVVAGEVRSLAQRSAAAAKEIKALIDDSVTNVDAGSTLVEEAGTTMREIVASVRRVTDIVGEITAASQEQRSGIEEVSHAVTQLDDATQQNAALVEQAAAAAQSLQEQADSLTQVVAQFRLDPTMPMVPAVRHVVAKAEPVIAAPAARAVEAASVASVASVAPVSVPAQAAQAARREPVKPSAEAAKPKLQPRKAPVLAKRTAKPAVAPAPVPAESPKPDKPKPQPLVAAGDAADWETF</sequence>
<dbReference type="SMART" id="SM01049">
    <property type="entry name" value="Cache_2"/>
    <property type="match status" value="1"/>
</dbReference>
<dbReference type="RefSeq" id="WP_184850339.1">
    <property type="nucleotide sequence ID" value="NZ_JABZEH010000001.1"/>
</dbReference>
<dbReference type="Gene3D" id="3.30.450.20">
    <property type="entry name" value="PAS domain"/>
    <property type="match status" value="1"/>
</dbReference>
<name>A0AAE3NER6_RALSL</name>
<dbReference type="PANTHER" id="PTHR43531">
    <property type="entry name" value="PROTEIN ICFG"/>
    <property type="match status" value="1"/>
</dbReference>
<dbReference type="Proteomes" id="UP001143674">
    <property type="component" value="Unassembled WGS sequence"/>
</dbReference>
<keyword evidence="2" id="KW-1003">Cell membrane</keyword>
<feature type="coiled-coil region" evidence="9">
    <location>
        <begin position="477"/>
        <end position="515"/>
    </location>
</feature>
<dbReference type="CDD" id="cd11386">
    <property type="entry name" value="MCP_signal"/>
    <property type="match status" value="1"/>
</dbReference>
<evidence type="ECO:0000256" key="10">
    <source>
        <dbReference type="SAM" id="MobiDB-lite"/>
    </source>
</evidence>
<dbReference type="CDD" id="cd18774">
    <property type="entry name" value="PDC2_HK_sensor"/>
    <property type="match status" value="1"/>
</dbReference>
<comment type="similarity">
    <text evidence="7">Belongs to the methyl-accepting chemotaxis (MCP) protein family.</text>
</comment>
<feature type="region of interest" description="Disordered" evidence="10">
    <location>
        <begin position="566"/>
        <end position="632"/>
    </location>
</feature>
<evidence type="ECO:0000256" key="2">
    <source>
        <dbReference type="ARBA" id="ARBA00022475"/>
    </source>
</evidence>
<keyword evidence="6" id="KW-0472">Membrane</keyword>
<evidence type="ECO:0000256" key="1">
    <source>
        <dbReference type="ARBA" id="ARBA00004651"/>
    </source>
</evidence>
<proteinExistence type="inferred from homology"/>
<dbReference type="InterPro" id="IPR004089">
    <property type="entry name" value="MCPsignal_dom"/>
</dbReference>
<evidence type="ECO:0000313" key="12">
    <source>
        <dbReference type="EMBL" id="MDB0522217.1"/>
    </source>
</evidence>
<dbReference type="AlphaFoldDB" id="A0AAE3NER6"/>
<dbReference type="InterPro" id="IPR051310">
    <property type="entry name" value="MCP_chemotaxis"/>
</dbReference>
<evidence type="ECO:0000259" key="11">
    <source>
        <dbReference type="PROSITE" id="PS50111"/>
    </source>
</evidence>
<accession>A0AAE3NER6</accession>
<dbReference type="GO" id="GO:0005886">
    <property type="term" value="C:plasma membrane"/>
    <property type="evidence" value="ECO:0007669"/>
    <property type="project" value="UniProtKB-SubCell"/>
</dbReference>
<evidence type="ECO:0000256" key="4">
    <source>
        <dbReference type="ARBA" id="ARBA00022692"/>
    </source>
</evidence>
<dbReference type="PRINTS" id="PR00260">
    <property type="entry name" value="CHEMTRNSDUCR"/>
</dbReference>
<gene>
    <name evidence="12" type="ORF">LBW55_11425</name>
</gene>
<dbReference type="GO" id="GO:0004888">
    <property type="term" value="F:transmembrane signaling receptor activity"/>
    <property type="evidence" value="ECO:0007669"/>
    <property type="project" value="InterPro"/>
</dbReference>
<evidence type="ECO:0000256" key="3">
    <source>
        <dbReference type="ARBA" id="ARBA00022481"/>
    </source>
</evidence>
<evidence type="ECO:0000256" key="6">
    <source>
        <dbReference type="ARBA" id="ARBA00023136"/>
    </source>
</evidence>
<dbReference type="PROSITE" id="PS50111">
    <property type="entry name" value="CHEMOTAXIS_TRANSDUC_2"/>
    <property type="match status" value="1"/>
</dbReference>
<dbReference type="InterPro" id="IPR004090">
    <property type="entry name" value="Chemotax_Me-accpt_rcpt"/>
</dbReference>
<evidence type="ECO:0000256" key="9">
    <source>
        <dbReference type="SAM" id="Coils"/>
    </source>
</evidence>
<keyword evidence="4" id="KW-0812">Transmembrane</keyword>
<dbReference type="Pfam" id="PF17200">
    <property type="entry name" value="sCache_2"/>
    <property type="match status" value="1"/>
</dbReference>
<comment type="subcellular location">
    <subcellularLocation>
        <location evidence="1">Cell membrane</location>
        <topology evidence="1">Multi-pass membrane protein</topology>
    </subcellularLocation>
</comment>